<feature type="region of interest" description="Disordered" evidence="1">
    <location>
        <begin position="533"/>
        <end position="563"/>
    </location>
</feature>
<evidence type="ECO:0000259" key="2">
    <source>
        <dbReference type="Pfam" id="PF13191"/>
    </source>
</evidence>
<dbReference type="InterPro" id="IPR050311">
    <property type="entry name" value="ORC1/CDC6"/>
</dbReference>
<name>A0AAF0ED89_9BASI</name>
<dbReference type="PANTHER" id="PTHR10763:SF26">
    <property type="entry name" value="CELL DIVISION CONTROL PROTEIN 6 HOMOLOG"/>
    <property type="match status" value="1"/>
</dbReference>
<dbReference type="CDD" id="cd00009">
    <property type="entry name" value="AAA"/>
    <property type="match status" value="1"/>
</dbReference>
<dbReference type="SUPFAM" id="SSF52540">
    <property type="entry name" value="P-loop containing nucleoside triphosphate hydrolases"/>
    <property type="match status" value="1"/>
</dbReference>
<feature type="domain" description="Orc1-like AAA ATPase" evidence="2">
    <location>
        <begin position="202"/>
        <end position="291"/>
    </location>
</feature>
<evidence type="ECO:0000313" key="3">
    <source>
        <dbReference type="EMBL" id="WFD22859.1"/>
    </source>
</evidence>
<reference evidence="3" key="1">
    <citation type="submission" date="2023-03" db="EMBL/GenBank/DDBJ databases">
        <title>Mating type loci evolution in Malassezia.</title>
        <authorList>
            <person name="Coelho M.A."/>
        </authorList>
    </citation>
    <scope>NUCLEOTIDE SEQUENCE</scope>
    <source>
        <strain evidence="3">CBS 12830</strain>
    </source>
</reference>
<keyword evidence="4" id="KW-1185">Reference proteome</keyword>
<sequence length="643" mass="68723">MTALGLPKRIRTRAALRSEGAAPVKAPASGPACAGAAPAPVASEERTPVESESPATASGGDDDRSAPLPSGCAAMRGPSRPDENKENIAPVRQVTSATLAYEAQQRPWESIAMRTRRRMAEAERAPPSASELELPTPLPQTPRKKRKVWTPPASSSSPAVTHTPPMEKASTSTSAMPTPPATPPPAPSPYAHARACLRDEALVGRAVERQHIHTFLDESLAPSSDSSGCLYVSGMPGTGKTALVRDVLRSRSERHLYINCVGHAHPGAMVAQLAAALGLDDVAQLAHAPSTNAAPLIVVLDEMDHLLHTHDEVLHTLFCLPAQVRQHTSTRLALVGIANSLDLTERFVPWLRSLGVPPALLHFAPLSAEEVCELLTARLRDAAAMVTPPALQLLSRKLSASTGDVRRALDTCRQALDLAEQGAHAQVTPTLVLRVLAHMAGHAQVQRVRALSVHAKLLLLAWVVLQTHADAGLQSTRGDGGVRLCDLEHMYGHMLQSDGAFAAPLESSELLDVLERLEVQGLVRVYTDVGGGSAPPAFSRPSRKSGSSPRVSPSGKRTAARQLLSTNRRMAPTLERACIVRALTEGASRDASHTQTVVDAMTRLLRREEDQVARRTAWREAEPARERTRRDELGGGRTAVASL</sequence>
<dbReference type="GO" id="GO:0006270">
    <property type="term" value="P:DNA replication initiation"/>
    <property type="evidence" value="ECO:0007669"/>
    <property type="project" value="TreeGrafter"/>
</dbReference>
<dbReference type="Gene3D" id="1.10.8.60">
    <property type="match status" value="1"/>
</dbReference>
<dbReference type="PANTHER" id="PTHR10763">
    <property type="entry name" value="CELL DIVISION CONTROL PROTEIN 6-RELATED"/>
    <property type="match status" value="1"/>
</dbReference>
<dbReference type="EMBL" id="CP119902">
    <property type="protein sequence ID" value="WFD22859.1"/>
    <property type="molecule type" value="Genomic_DNA"/>
</dbReference>
<dbReference type="InterPro" id="IPR027417">
    <property type="entry name" value="P-loop_NTPase"/>
</dbReference>
<evidence type="ECO:0000313" key="4">
    <source>
        <dbReference type="Proteomes" id="UP001214415"/>
    </source>
</evidence>
<dbReference type="GO" id="GO:0005634">
    <property type="term" value="C:nucleus"/>
    <property type="evidence" value="ECO:0007669"/>
    <property type="project" value="TreeGrafter"/>
</dbReference>
<feature type="compositionally biased region" description="Low complexity" evidence="1">
    <location>
        <begin position="150"/>
        <end position="176"/>
    </location>
</feature>
<dbReference type="Gene3D" id="3.40.50.300">
    <property type="entry name" value="P-loop containing nucleotide triphosphate hydrolases"/>
    <property type="match status" value="1"/>
</dbReference>
<dbReference type="Pfam" id="PF13191">
    <property type="entry name" value="AAA_16"/>
    <property type="match status" value="1"/>
</dbReference>
<accession>A0AAF0ED89</accession>
<dbReference type="Proteomes" id="UP001214415">
    <property type="component" value="Chromosome 3"/>
</dbReference>
<feature type="region of interest" description="Disordered" evidence="1">
    <location>
        <begin position="621"/>
        <end position="643"/>
    </location>
</feature>
<organism evidence="3 4">
    <name type="scientific">Malassezia equina</name>
    <dbReference type="NCBI Taxonomy" id="1381935"/>
    <lineage>
        <taxon>Eukaryota</taxon>
        <taxon>Fungi</taxon>
        <taxon>Dikarya</taxon>
        <taxon>Basidiomycota</taxon>
        <taxon>Ustilaginomycotina</taxon>
        <taxon>Malasseziomycetes</taxon>
        <taxon>Malasseziales</taxon>
        <taxon>Malasseziaceae</taxon>
        <taxon>Malassezia</taxon>
    </lineage>
</organism>
<feature type="compositionally biased region" description="Low complexity" evidence="1">
    <location>
        <begin position="26"/>
        <end position="42"/>
    </location>
</feature>
<dbReference type="InterPro" id="IPR041664">
    <property type="entry name" value="AAA_16"/>
</dbReference>
<dbReference type="GO" id="GO:0003688">
    <property type="term" value="F:DNA replication origin binding"/>
    <property type="evidence" value="ECO:0007669"/>
    <property type="project" value="TreeGrafter"/>
</dbReference>
<protein>
    <submittedName>
        <fullName evidence="3">AAA ATPase</fullName>
    </submittedName>
</protein>
<proteinExistence type="predicted"/>
<gene>
    <name evidence="3" type="primary">CDC6</name>
    <name evidence="3" type="ORF">MEQU1_001536</name>
</gene>
<dbReference type="AlphaFoldDB" id="A0AAF0ED89"/>
<evidence type="ECO:0000256" key="1">
    <source>
        <dbReference type="SAM" id="MobiDB-lite"/>
    </source>
</evidence>
<dbReference type="GO" id="GO:0033314">
    <property type="term" value="P:mitotic DNA replication checkpoint signaling"/>
    <property type="evidence" value="ECO:0007669"/>
    <property type="project" value="TreeGrafter"/>
</dbReference>
<feature type="compositionally biased region" description="Low complexity" evidence="1">
    <location>
        <begin position="544"/>
        <end position="557"/>
    </location>
</feature>
<feature type="compositionally biased region" description="Pro residues" evidence="1">
    <location>
        <begin position="177"/>
        <end position="188"/>
    </location>
</feature>
<feature type="compositionally biased region" description="Basic and acidic residues" evidence="1">
    <location>
        <begin position="621"/>
        <end position="634"/>
    </location>
</feature>
<feature type="compositionally biased region" description="Low complexity" evidence="1">
    <location>
        <begin position="125"/>
        <end position="135"/>
    </location>
</feature>
<feature type="region of interest" description="Disordered" evidence="1">
    <location>
        <begin position="1"/>
        <end position="191"/>
    </location>
</feature>